<dbReference type="RefSeq" id="WP_091115627.1">
    <property type="nucleotide sequence ID" value="NZ_BKAF01000051.1"/>
</dbReference>
<protein>
    <submittedName>
        <fullName evidence="2">TIGR03083 family protein</fullName>
    </submittedName>
</protein>
<feature type="domain" description="Mycothiol-dependent maleylpyruvate isomerase metal-binding" evidence="1">
    <location>
        <begin position="7"/>
        <end position="97"/>
    </location>
</feature>
<dbReference type="SUPFAM" id="SSF109854">
    <property type="entry name" value="DinB/YfiT-like putative metalloenzymes"/>
    <property type="match status" value="1"/>
</dbReference>
<dbReference type="OrthoDB" id="5178565at2"/>
<dbReference type="InterPro" id="IPR034660">
    <property type="entry name" value="DinB/YfiT-like"/>
</dbReference>
<gene>
    <name evidence="2" type="ORF">SAMN05216561_1154</name>
</gene>
<evidence type="ECO:0000313" key="2">
    <source>
        <dbReference type="EMBL" id="SFI92991.1"/>
    </source>
</evidence>
<evidence type="ECO:0000259" key="1">
    <source>
        <dbReference type="Pfam" id="PF11716"/>
    </source>
</evidence>
<dbReference type="EMBL" id="FOQG01000015">
    <property type="protein sequence ID" value="SFI92991.1"/>
    <property type="molecule type" value="Genomic_DNA"/>
</dbReference>
<dbReference type="NCBIfam" id="TIGR03083">
    <property type="entry name" value="maleylpyruvate isomerase family mycothiol-dependent enzyme"/>
    <property type="match status" value="1"/>
</dbReference>
<reference evidence="2 3" key="1">
    <citation type="submission" date="2016-10" db="EMBL/GenBank/DDBJ databases">
        <authorList>
            <person name="de Groot N.N."/>
        </authorList>
    </citation>
    <scope>NUCLEOTIDE SEQUENCE [LARGE SCALE GENOMIC DNA]</scope>
    <source>
        <strain evidence="2 3">CGMCC 1.11156</strain>
    </source>
</reference>
<accession>A0A1I3M7M7</accession>
<dbReference type="Pfam" id="PF11716">
    <property type="entry name" value="MDMPI_N"/>
    <property type="match status" value="1"/>
</dbReference>
<proteinExistence type="predicted"/>
<dbReference type="Gene3D" id="1.20.120.450">
    <property type="entry name" value="dinb family like domain"/>
    <property type="match status" value="1"/>
</dbReference>
<dbReference type="AlphaFoldDB" id="A0A1I3M7M7"/>
<name>A0A1I3M7M7_9ACTN</name>
<sequence length="215" mass="23463">MDLFAALADERRAIADRLDTLSPEQWRVQTLCPAWDVHGMVAHLVVPCEFSTVEMLTTMVRARGNPARLSVLMAARRAEKSPAELVALLRAKAGSRQAPPIIGIIGPYTDALVHQQDILLPLGLTDERPAARWRPSLDFLVSAKARIGFLPGRIPPLRYVATDFDWSHDAGSGSEARDAVHGPAAALAIALLRRTPRLDELTGPGAETLRDWARA</sequence>
<organism evidence="2 3">
    <name type="scientific">Nocardioides psychrotolerans</name>
    <dbReference type="NCBI Taxonomy" id="1005945"/>
    <lineage>
        <taxon>Bacteria</taxon>
        <taxon>Bacillati</taxon>
        <taxon>Actinomycetota</taxon>
        <taxon>Actinomycetes</taxon>
        <taxon>Propionibacteriales</taxon>
        <taxon>Nocardioidaceae</taxon>
        <taxon>Nocardioides</taxon>
    </lineage>
</organism>
<dbReference type="InterPro" id="IPR024344">
    <property type="entry name" value="MDMPI_metal-binding"/>
</dbReference>
<dbReference type="STRING" id="1005945.SAMN05216561_1154"/>
<evidence type="ECO:0000313" key="3">
    <source>
        <dbReference type="Proteomes" id="UP000198649"/>
    </source>
</evidence>
<keyword evidence="3" id="KW-1185">Reference proteome</keyword>
<dbReference type="GO" id="GO:0046872">
    <property type="term" value="F:metal ion binding"/>
    <property type="evidence" value="ECO:0007669"/>
    <property type="project" value="InterPro"/>
</dbReference>
<dbReference type="InterPro" id="IPR017517">
    <property type="entry name" value="Maleyloyr_isom"/>
</dbReference>
<dbReference type="Proteomes" id="UP000198649">
    <property type="component" value="Unassembled WGS sequence"/>
</dbReference>